<dbReference type="Proteomes" id="UP000218437">
    <property type="component" value="Chromosome"/>
</dbReference>
<dbReference type="InterPro" id="IPR036388">
    <property type="entry name" value="WH-like_DNA-bd_sf"/>
</dbReference>
<dbReference type="AlphaFoldDB" id="A0A290WQS2"/>
<feature type="domain" description="O-methyltransferase dimerisation" evidence="5">
    <location>
        <begin position="16"/>
        <end position="91"/>
    </location>
</feature>
<dbReference type="InterPro" id="IPR036390">
    <property type="entry name" value="WH_DNA-bd_sf"/>
</dbReference>
<name>A0A290WQS2_9BURK</name>
<sequence>MAFNTPHALQPYWDLAVAPVQADALAAALELDIFDVLTTPHTPTQLARKLSLHAPHTALLLELLWSMHVLERDEAPGLGDSEASYRCTATSLHYFCRASVTFCGDAWLYRLHALRHFATQLGTLVREGGKASPSPGNIANGVNWAAAAQQQIGQEQRAVTMRAALSVMERIAPFAGRDTALRLLDLGGGPGWVAIALAQAHPGLQGSVFDWPETVAVAAANIAHAGLSARLDTIGGDLAADDIGSGYDMLWCSSVLHFVPDMPAALRKMHAALQAGGVLVCVQAEIAPTPDDAARVLPYYLPMRMLGRAVTRQGELAQHLRSAGFARIEQYQASDFPMAPVQVLIARKDGR</sequence>
<proteinExistence type="predicted"/>
<keyword evidence="3" id="KW-0949">S-adenosyl-L-methionine</keyword>
<dbReference type="Pfam" id="PF08100">
    <property type="entry name" value="Dimerisation"/>
    <property type="match status" value="1"/>
</dbReference>
<dbReference type="RefSeq" id="WP_096232841.1">
    <property type="nucleotide sequence ID" value="NZ_CP023422.1"/>
</dbReference>
<evidence type="ECO:0000256" key="3">
    <source>
        <dbReference type="ARBA" id="ARBA00022691"/>
    </source>
</evidence>
<dbReference type="GO" id="GO:0032259">
    <property type="term" value="P:methylation"/>
    <property type="evidence" value="ECO:0007669"/>
    <property type="project" value="UniProtKB-KW"/>
</dbReference>
<dbReference type="PROSITE" id="PS51683">
    <property type="entry name" value="SAM_OMT_II"/>
    <property type="match status" value="1"/>
</dbReference>
<dbReference type="EMBL" id="CP023422">
    <property type="protein sequence ID" value="ATD58976.1"/>
    <property type="molecule type" value="Genomic_DNA"/>
</dbReference>
<evidence type="ECO:0000259" key="5">
    <source>
        <dbReference type="Pfam" id="PF08100"/>
    </source>
</evidence>
<dbReference type="Pfam" id="PF00891">
    <property type="entry name" value="Methyltransf_2"/>
    <property type="match status" value="1"/>
</dbReference>
<dbReference type="PANTHER" id="PTHR43712">
    <property type="entry name" value="PUTATIVE (AFU_ORTHOLOGUE AFUA_4G14580)-RELATED"/>
    <property type="match status" value="1"/>
</dbReference>
<dbReference type="CDD" id="cd02440">
    <property type="entry name" value="AdoMet_MTases"/>
    <property type="match status" value="1"/>
</dbReference>
<dbReference type="Gene3D" id="3.40.50.150">
    <property type="entry name" value="Vaccinia Virus protein VP39"/>
    <property type="match status" value="1"/>
</dbReference>
<dbReference type="InterPro" id="IPR012967">
    <property type="entry name" value="COMT_dimerisation"/>
</dbReference>
<dbReference type="GO" id="GO:0008171">
    <property type="term" value="F:O-methyltransferase activity"/>
    <property type="evidence" value="ECO:0007669"/>
    <property type="project" value="InterPro"/>
</dbReference>
<dbReference type="KEGG" id="jsv:CNX70_01315"/>
<dbReference type="SUPFAM" id="SSF53335">
    <property type="entry name" value="S-adenosyl-L-methionine-dependent methyltransferases"/>
    <property type="match status" value="1"/>
</dbReference>
<evidence type="ECO:0000313" key="7">
    <source>
        <dbReference type="Proteomes" id="UP000218437"/>
    </source>
</evidence>
<protein>
    <submittedName>
        <fullName evidence="6">SAM-dependent methyltransferase</fullName>
    </submittedName>
</protein>
<dbReference type="SUPFAM" id="SSF46785">
    <property type="entry name" value="Winged helix' DNA-binding domain"/>
    <property type="match status" value="1"/>
</dbReference>
<dbReference type="InterPro" id="IPR016461">
    <property type="entry name" value="COMT-like"/>
</dbReference>
<accession>A0A290WQS2</accession>
<gene>
    <name evidence="6" type="ORF">CNX70_01315</name>
</gene>
<reference evidence="6 7" key="1">
    <citation type="submission" date="2017-09" db="EMBL/GenBank/DDBJ databases">
        <title>Complete genome sequence of Janthinobacterium svalbardensis PAMC 27463.</title>
        <authorList>
            <person name="Cho Y.-J."/>
            <person name="Cho A."/>
            <person name="Kim O.-S."/>
            <person name="Lee J.-I."/>
        </authorList>
    </citation>
    <scope>NUCLEOTIDE SEQUENCE [LARGE SCALE GENOMIC DNA]</scope>
    <source>
        <strain evidence="6 7">PAMC 27463</strain>
    </source>
</reference>
<dbReference type="GO" id="GO:0046983">
    <property type="term" value="F:protein dimerization activity"/>
    <property type="evidence" value="ECO:0007669"/>
    <property type="project" value="InterPro"/>
</dbReference>
<dbReference type="InterPro" id="IPR001077">
    <property type="entry name" value="COMT_C"/>
</dbReference>
<dbReference type="InterPro" id="IPR029063">
    <property type="entry name" value="SAM-dependent_MTases_sf"/>
</dbReference>
<evidence type="ECO:0000313" key="6">
    <source>
        <dbReference type="EMBL" id="ATD58976.1"/>
    </source>
</evidence>
<dbReference type="PANTHER" id="PTHR43712:SF2">
    <property type="entry name" value="O-METHYLTRANSFERASE CICE"/>
    <property type="match status" value="1"/>
</dbReference>
<keyword evidence="2 6" id="KW-0808">Transferase</keyword>
<keyword evidence="1 6" id="KW-0489">Methyltransferase</keyword>
<evidence type="ECO:0000256" key="1">
    <source>
        <dbReference type="ARBA" id="ARBA00022603"/>
    </source>
</evidence>
<organism evidence="6 7">
    <name type="scientific">Janthinobacterium svalbardensis</name>
    <dbReference type="NCBI Taxonomy" id="368607"/>
    <lineage>
        <taxon>Bacteria</taxon>
        <taxon>Pseudomonadati</taxon>
        <taxon>Pseudomonadota</taxon>
        <taxon>Betaproteobacteria</taxon>
        <taxon>Burkholderiales</taxon>
        <taxon>Oxalobacteraceae</taxon>
        <taxon>Janthinobacterium</taxon>
    </lineage>
</organism>
<keyword evidence="7" id="KW-1185">Reference proteome</keyword>
<feature type="domain" description="O-methyltransferase C-terminal" evidence="4">
    <location>
        <begin position="180"/>
        <end position="325"/>
    </location>
</feature>
<evidence type="ECO:0000259" key="4">
    <source>
        <dbReference type="Pfam" id="PF00891"/>
    </source>
</evidence>
<evidence type="ECO:0000256" key="2">
    <source>
        <dbReference type="ARBA" id="ARBA00022679"/>
    </source>
</evidence>
<dbReference type="Gene3D" id="1.10.10.10">
    <property type="entry name" value="Winged helix-like DNA-binding domain superfamily/Winged helix DNA-binding domain"/>
    <property type="match status" value="1"/>
</dbReference>